<evidence type="ECO:0000256" key="10">
    <source>
        <dbReference type="ARBA" id="ARBA00023136"/>
    </source>
</evidence>
<evidence type="ECO:0000256" key="3">
    <source>
        <dbReference type="ARBA" id="ARBA00022427"/>
    </source>
</evidence>
<feature type="transmembrane region" description="Helical" evidence="16">
    <location>
        <begin position="244"/>
        <end position="266"/>
    </location>
</feature>
<dbReference type="FunCoup" id="W5M9U1">
    <property type="interactions" value="928"/>
</dbReference>
<evidence type="ECO:0000256" key="16">
    <source>
        <dbReference type="SAM" id="Phobius"/>
    </source>
</evidence>
<evidence type="ECO:0000256" key="7">
    <source>
        <dbReference type="ARBA" id="ARBA00022949"/>
    </source>
</evidence>
<dbReference type="SUPFAM" id="SSF144292">
    <property type="entry name" value="occludin/ELL-like"/>
    <property type="match status" value="1"/>
</dbReference>
<reference evidence="20" key="1">
    <citation type="submission" date="2011-12" db="EMBL/GenBank/DDBJ databases">
        <title>The Draft Genome of Lepisosteus oculatus.</title>
        <authorList>
            <consortium name="The Broad Institute Genome Assembly &amp; Analysis Group"/>
            <consortium name="Computational R&amp;D Group"/>
            <consortium name="and Sequencing Platform"/>
            <person name="Di Palma F."/>
            <person name="Alfoldi J."/>
            <person name="Johnson J."/>
            <person name="Berlin A."/>
            <person name="Gnerre S."/>
            <person name="Jaffe D."/>
            <person name="MacCallum I."/>
            <person name="Young S."/>
            <person name="Walker B.J."/>
            <person name="Lander E.S."/>
            <person name="Lindblad-Toh K."/>
        </authorList>
    </citation>
    <scope>NUCLEOTIDE SEQUENCE [LARGE SCALE GENOMIC DNA]</scope>
</reference>
<evidence type="ECO:0000256" key="5">
    <source>
        <dbReference type="ARBA" id="ARBA00022553"/>
    </source>
</evidence>
<feature type="transmembrane region" description="Helical" evidence="16">
    <location>
        <begin position="171"/>
        <end position="195"/>
    </location>
</feature>
<organism evidence="19 20">
    <name type="scientific">Lepisosteus oculatus</name>
    <name type="common">Spotted gar</name>
    <dbReference type="NCBI Taxonomy" id="7918"/>
    <lineage>
        <taxon>Eukaryota</taxon>
        <taxon>Metazoa</taxon>
        <taxon>Chordata</taxon>
        <taxon>Craniata</taxon>
        <taxon>Vertebrata</taxon>
        <taxon>Euteleostomi</taxon>
        <taxon>Actinopterygii</taxon>
        <taxon>Neopterygii</taxon>
        <taxon>Holostei</taxon>
        <taxon>Semionotiformes</taxon>
        <taxon>Lepisosteidae</taxon>
        <taxon>Lepisosteus</taxon>
    </lineage>
</organism>
<feature type="transmembrane region" description="Helical" evidence="16">
    <location>
        <begin position="63"/>
        <end position="85"/>
    </location>
</feature>
<evidence type="ECO:0000259" key="17">
    <source>
        <dbReference type="PROSITE" id="PS51225"/>
    </source>
</evidence>
<reference evidence="19" key="3">
    <citation type="submission" date="2025-09" db="UniProtKB">
        <authorList>
            <consortium name="Ensembl"/>
        </authorList>
    </citation>
    <scope>IDENTIFICATION</scope>
</reference>
<dbReference type="GeneTree" id="ENSGT00730000110989"/>
<evidence type="ECO:0000256" key="11">
    <source>
        <dbReference type="ARBA" id="ARBA00023157"/>
    </source>
</evidence>
<proteinExistence type="inferred from homology"/>
<dbReference type="AlphaFoldDB" id="W5M9U1"/>
<evidence type="ECO:0000256" key="4">
    <source>
        <dbReference type="ARBA" id="ARBA00022475"/>
    </source>
</evidence>
<feature type="domain" description="MARVEL" evidence="17">
    <location>
        <begin position="56"/>
        <end position="269"/>
    </location>
</feature>
<evidence type="ECO:0000256" key="12">
    <source>
        <dbReference type="PIRNR" id="PIRNR005993"/>
    </source>
</evidence>
<evidence type="ECO:0000313" key="20">
    <source>
        <dbReference type="Proteomes" id="UP000018468"/>
    </source>
</evidence>
<dbReference type="InterPro" id="IPR002958">
    <property type="entry name" value="Occludin"/>
</dbReference>
<dbReference type="GO" id="GO:0031410">
    <property type="term" value="C:cytoplasmic vesicle"/>
    <property type="evidence" value="ECO:0000318"/>
    <property type="project" value="GO_Central"/>
</dbReference>
<evidence type="ECO:0000256" key="15">
    <source>
        <dbReference type="SAM" id="MobiDB-lite"/>
    </source>
</evidence>
<dbReference type="InterPro" id="IPR010844">
    <property type="entry name" value="Occludin_ELL"/>
</dbReference>
<feature type="domain" description="OCEL" evidence="18">
    <location>
        <begin position="422"/>
        <end position="529"/>
    </location>
</feature>
<dbReference type="Pfam" id="PF01284">
    <property type="entry name" value="MARVEL"/>
    <property type="match status" value="1"/>
</dbReference>
<evidence type="ECO:0000256" key="1">
    <source>
        <dbReference type="ARBA" id="ARBA00009171"/>
    </source>
</evidence>
<feature type="disulfide bond" evidence="13">
    <location>
        <begin position="216"/>
        <end position="237"/>
    </location>
</feature>
<name>W5M9U1_LEPOC</name>
<evidence type="ECO:0000313" key="19">
    <source>
        <dbReference type="Ensembl" id="ENSLOCP00000005150.1"/>
    </source>
</evidence>
<keyword evidence="11 13" id="KW-1015">Disulfide bond</keyword>
<feature type="region of interest" description="Disordered" evidence="15">
    <location>
        <begin position="365"/>
        <end position="442"/>
    </location>
</feature>
<dbReference type="Ensembl" id="ENSLOCT00000005158.1">
    <property type="protein sequence ID" value="ENSLOCP00000005150.1"/>
    <property type="gene ID" value="ENSLOCG00000004307.1"/>
</dbReference>
<keyword evidence="3 12" id="KW-0796">Tight junction</keyword>
<keyword evidence="8 16" id="KW-1133">Transmembrane helix</keyword>
<dbReference type="PANTHER" id="PTHR23288:SF4">
    <property type="entry name" value="OCCLUDIN"/>
    <property type="match status" value="1"/>
</dbReference>
<dbReference type="Gene3D" id="6.10.140.340">
    <property type="match status" value="1"/>
</dbReference>
<evidence type="ECO:0000256" key="8">
    <source>
        <dbReference type="ARBA" id="ARBA00022989"/>
    </source>
</evidence>
<dbReference type="Proteomes" id="UP000018468">
    <property type="component" value="Linkage group LG2"/>
</dbReference>
<dbReference type="PANTHER" id="PTHR23288">
    <property type="entry name" value="OCCLUDIN AND RNA POLYMERASE II ELONGATION FACTOR ELL"/>
    <property type="match status" value="1"/>
</dbReference>
<comment type="similarity">
    <text evidence="1 12 14">Belongs to the ELL/occludin family.</text>
</comment>
<dbReference type="GO" id="GO:0005923">
    <property type="term" value="C:bicellular tight junction"/>
    <property type="evidence" value="ECO:0000318"/>
    <property type="project" value="GO_Central"/>
</dbReference>
<dbReference type="PIRSF" id="PIRSF005993">
    <property type="entry name" value="Occludin"/>
    <property type="match status" value="1"/>
</dbReference>
<protein>
    <recommendedName>
        <fullName evidence="2 12">Occludin</fullName>
    </recommendedName>
</protein>
<dbReference type="InterPro" id="IPR031176">
    <property type="entry name" value="ELL/occludin"/>
</dbReference>
<evidence type="ECO:0000256" key="14">
    <source>
        <dbReference type="PROSITE-ProRule" id="PRU01324"/>
    </source>
</evidence>
<keyword evidence="20" id="KW-1185">Reference proteome</keyword>
<dbReference type="EMBL" id="AHAT01012491">
    <property type="status" value="NOT_ANNOTATED_CDS"/>
    <property type="molecule type" value="Genomic_DNA"/>
</dbReference>
<dbReference type="PROSITE" id="PS51980">
    <property type="entry name" value="OCEL"/>
    <property type="match status" value="1"/>
</dbReference>
<feature type="transmembrane region" description="Helical" evidence="16">
    <location>
        <begin position="140"/>
        <end position="159"/>
    </location>
</feature>
<evidence type="ECO:0000259" key="18">
    <source>
        <dbReference type="PROSITE" id="PS51980"/>
    </source>
</evidence>
<comment type="subcellular location">
    <subcellularLocation>
        <location evidence="12">Cell membrane</location>
        <topology evidence="12">Multi-pass membrane protein</topology>
    </subcellularLocation>
    <subcellularLocation>
        <location evidence="12">Cell junction</location>
        <location evidence="12">Tight junction</location>
    </subcellularLocation>
</comment>
<dbReference type="STRING" id="7918.ENSLOCP00000005150"/>
<dbReference type="InParanoid" id="W5M9U1"/>
<comment type="function">
    <text evidence="12">May play a role in the formation and regulation of the tight junction (TJ) paracellular permeability barrier.</text>
</comment>
<keyword evidence="9" id="KW-0175">Coiled coil</keyword>
<keyword evidence="6 12" id="KW-0812">Transmembrane</keyword>
<feature type="compositionally biased region" description="Acidic residues" evidence="15">
    <location>
        <begin position="416"/>
        <end position="426"/>
    </location>
</feature>
<keyword evidence="4" id="KW-1003">Cell membrane</keyword>
<dbReference type="GO" id="GO:0070830">
    <property type="term" value="P:bicellular tight junction assembly"/>
    <property type="evidence" value="ECO:0000318"/>
    <property type="project" value="GO_Central"/>
</dbReference>
<keyword evidence="5" id="KW-0597">Phosphoprotein</keyword>
<evidence type="ECO:0000256" key="6">
    <source>
        <dbReference type="ARBA" id="ARBA00022692"/>
    </source>
</evidence>
<dbReference type="PRINTS" id="PR01258">
    <property type="entry name" value="OCCLUDIN"/>
</dbReference>
<accession>W5M9U1</accession>
<dbReference type="Bgee" id="ENSLOCG00000004307">
    <property type="expression patterns" value="Expressed in zone of skin and 9 other cell types or tissues"/>
</dbReference>
<keyword evidence="10 12" id="KW-0472">Membrane</keyword>
<dbReference type="OMA" id="QIYMLCS"/>
<feature type="compositionally biased region" description="Basic residues" evidence="15">
    <location>
        <begin position="388"/>
        <end position="398"/>
    </location>
</feature>
<evidence type="ECO:0000256" key="9">
    <source>
        <dbReference type="ARBA" id="ARBA00023054"/>
    </source>
</evidence>
<dbReference type="eggNOG" id="ENOG502QS9F">
    <property type="taxonomic scope" value="Eukaryota"/>
</dbReference>
<sequence>MSSKPNGSPPPYHPGSGYPHSMYSQPMDVYGSRVMSQPAYSYYPDDEFLHFYKWNSPPGIIKIMAIIIIILCVGIFACVASTLAWDTDMGLSGFSGIGGSYGSGTGYSGFGGYGGYGSGASYGYGNLGGNYIDPRTCKGFIITMAAICFVTMLVIFILVVSRQSVSRSRKFYLAVIIVAAILCVLMFIATIVYLVGVNPAAQTSGSIYYNQVIALCSQYQNPVPSGVFINQYLYHYCVVEPQEAIAIVFGFLVAVALVVILAFAVITRNKINRYGKESILWNKFKVVDEVEEGPAHVEEWVKNVSDYPDGVVADYPDKLRGSTSVLDNGSYDDSKPNKGNYPMSSLFGSSPLCSSLANRREPELTVPLQSQPYPPHSSSSEMTDSTKKPPRKRRPGRPRRTEGQDYDTDYTTGAESADELDDEWESEFPPIASEQDRQDYKREFDRDHLEYKKLQAEMDQTNKKLSELDRELDELEEGSPQYLDAVDEYHRLKDIKKSSDYQKKKQRCKYLKGKLSHIKKMVSDYDRQA</sequence>
<evidence type="ECO:0000256" key="2">
    <source>
        <dbReference type="ARBA" id="ARBA00016772"/>
    </source>
</evidence>
<evidence type="ECO:0000256" key="13">
    <source>
        <dbReference type="PIRSR" id="PIRSR005993-1"/>
    </source>
</evidence>
<reference evidence="19" key="2">
    <citation type="submission" date="2025-08" db="UniProtKB">
        <authorList>
            <consortium name="Ensembl"/>
        </authorList>
    </citation>
    <scope>IDENTIFICATION</scope>
</reference>
<dbReference type="GO" id="GO:0016324">
    <property type="term" value="C:apical plasma membrane"/>
    <property type="evidence" value="ECO:0000318"/>
    <property type="project" value="GO_Central"/>
</dbReference>
<feature type="compositionally biased region" description="Low complexity" evidence="15">
    <location>
        <begin position="367"/>
        <end position="380"/>
    </location>
</feature>
<dbReference type="InterPro" id="IPR008253">
    <property type="entry name" value="Marvel"/>
</dbReference>
<dbReference type="Pfam" id="PF07303">
    <property type="entry name" value="Occludin_ELL"/>
    <property type="match status" value="1"/>
</dbReference>
<keyword evidence="7 12" id="KW-0965">Cell junction</keyword>
<feature type="region of interest" description="Disordered" evidence="15">
    <location>
        <begin position="323"/>
        <end position="343"/>
    </location>
</feature>
<dbReference type="PROSITE" id="PS51225">
    <property type="entry name" value="MARVEL"/>
    <property type="match status" value="1"/>
</dbReference>